<dbReference type="InterPro" id="IPR015422">
    <property type="entry name" value="PyrdxlP-dep_Trfase_small"/>
</dbReference>
<keyword evidence="3" id="KW-0808">Transferase</keyword>
<keyword evidence="2 6" id="KW-0032">Aminotransferase</keyword>
<dbReference type="PANTHER" id="PTHR42790:SF19">
    <property type="entry name" value="KYNURENINE_ALPHA-AMINOADIPATE AMINOTRANSFERASE, MITOCHONDRIAL"/>
    <property type="match status" value="1"/>
</dbReference>
<evidence type="ECO:0000256" key="2">
    <source>
        <dbReference type="ARBA" id="ARBA00022576"/>
    </source>
</evidence>
<dbReference type="Pfam" id="PF00155">
    <property type="entry name" value="Aminotran_1_2"/>
    <property type="match status" value="1"/>
</dbReference>
<evidence type="ECO:0000313" key="6">
    <source>
        <dbReference type="EMBL" id="NOU89355.1"/>
    </source>
</evidence>
<organism evidence="6 7">
    <name type="scientific">Paenibacillus germinis</name>
    <dbReference type="NCBI Taxonomy" id="2654979"/>
    <lineage>
        <taxon>Bacteria</taxon>
        <taxon>Bacillati</taxon>
        <taxon>Bacillota</taxon>
        <taxon>Bacilli</taxon>
        <taxon>Bacillales</taxon>
        <taxon>Paenibacillaceae</taxon>
        <taxon>Paenibacillus</taxon>
    </lineage>
</organism>
<dbReference type="InterPro" id="IPR050859">
    <property type="entry name" value="Class-I_PLP-dep_aminotransf"/>
</dbReference>
<dbReference type="RefSeq" id="WP_171692312.1">
    <property type="nucleotide sequence ID" value="NZ_WHOC01000148.1"/>
</dbReference>
<evidence type="ECO:0000259" key="5">
    <source>
        <dbReference type="Pfam" id="PF00155"/>
    </source>
</evidence>
<dbReference type="Gene3D" id="3.40.640.10">
    <property type="entry name" value="Type I PLP-dependent aspartate aminotransferase-like (Major domain)"/>
    <property type="match status" value="1"/>
</dbReference>
<dbReference type="EMBL" id="WHOC01000148">
    <property type="protein sequence ID" value="NOU89355.1"/>
    <property type="molecule type" value="Genomic_DNA"/>
</dbReference>
<comment type="caution">
    <text evidence="6">The sequence shown here is derived from an EMBL/GenBank/DDBJ whole genome shotgun (WGS) entry which is preliminary data.</text>
</comment>
<evidence type="ECO:0000256" key="4">
    <source>
        <dbReference type="ARBA" id="ARBA00022898"/>
    </source>
</evidence>
<gene>
    <name evidence="6" type="ORF">GC102_26960</name>
</gene>
<dbReference type="GO" id="GO:0008483">
    <property type="term" value="F:transaminase activity"/>
    <property type="evidence" value="ECO:0007669"/>
    <property type="project" value="UniProtKB-KW"/>
</dbReference>
<dbReference type="Gene3D" id="3.90.1150.10">
    <property type="entry name" value="Aspartate Aminotransferase, domain 1"/>
    <property type="match status" value="1"/>
</dbReference>
<dbReference type="InterPro" id="IPR004839">
    <property type="entry name" value="Aminotransferase_I/II_large"/>
</dbReference>
<keyword evidence="7" id="KW-1185">Reference proteome</keyword>
<accession>A0ABX1Z7J8</accession>
<dbReference type="PANTHER" id="PTHR42790">
    <property type="entry name" value="AMINOTRANSFERASE"/>
    <property type="match status" value="1"/>
</dbReference>
<sequence length="392" mass="44587">MKFSKRMNHLHGSDIRAILKMTEQPGMISFAGGMPAPELFPIEEIKAASVQVLTDHGKQSLQYTTTEGFLPLREQIAQRMLAKFSVSYSPQDILITSGSQQGIELSGKLFLDDEDVVLCESPSFLGAFQAFRVYNPRFIEVPTDDQGMIMEELTRILETTDRVKLIYVIPDFQNPTGRSWSIARRKALMEIAGRYDIVVVEDNPYGELTYEGEMLPSLASFDRKGQVVFLGSFSKVLCPGFRIGWVCASPQLMEKYVVAKQAADTHTSTFCQRIVHTYMERFDLDENIEKMKDVYRNRRDLMLEIIEREFPKEVSFKKPRGGLFIWVELPTTVNAREILKKSLEKGVAFVPGGSFYPNGGHENALRLNFSNMLDEKIREGIPRLAAVIREFL</sequence>
<keyword evidence="4" id="KW-0663">Pyridoxal phosphate</keyword>
<proteinExistence type="predicted"/>
<dbReference type="CDD" id="cd00609">
    <property type="entry name" value="AAT_like"/>
    <property type="match status" value="1"/>
</dbReference>
<reference evidence="6 7" key="1">
    <citation type="submission" date="2019-10" db="EMBL/GenBank/DDBJ databases">
        <title>Description of Paenibacillus choica sp. nov.</title>
        <authorList>
            <person name="Carlier A."/>
            <person name="Qi S."/>
        </authorList>
    </citation>
    <scope>NUCLEOTIDE SEQUENCE [LARGE SCALE GENOMIC DNA]</scope>
    <source>
        <strain evidence="6 7">LMG 31460</strain>
    </source>
</reference>
<comment type="cofactor">
    <cofactor evidence="1">
        <name>pyridoxal 5'-phosphate</name>
        <dbReference type="ChEBI" id="CHEBI:597326"/>
    </cofactor>
</comment>
<dbReference type="InterPro" id="IPR015424">
    <property type="entry name" value="PyrdxlP-dep_Trfase"/>
</dbReference>
<feature type="domain" description="Aminotransferase class I/classII large" evidence="5">
    <location>
        <begin position="41"/>
        <end position="383"/>
    </location>
</feature>
<evidence type="ECO:0000256" key="1">
    <source>
        <dbReference type="ARBA" id="ARBA00001933"/>
    </source>
</evidence>
<protein>
    <submittedName>
        <fullName evidence="6">Aminotransferase class I/II-fold pyridoxal phosphate-dependent enzyme</fullName>
    </submittedName>
</protein>
<dbReference type="Proteomes" id="UP000658690">
    <property type="component" value="Unassembled WGS sequence"/>
</dbReference>
<evidence type="ECO:0000313" key="7">
    <source>
        <dbReference type="Proteomes" id="UP000658690"/>
    </source>
</evidence>
<dbReference type="InterPro" id="IPR015421">
    <property type="entry name" value="PyrdxlP-dep_Trfase_major"/>
</dbReference>
<evidence type="ECO:0000256" key="3">
    <source>
        <dbReference type="ARBA" id="ARBA00022679"/>
    </source>
</evidence>
<name>A0ABX1Z7J8_9BACL</name>
<dbReference type="SUPFAM" id="SSF53383">
    <property type="entry name" value="PLP-dependent transferases"/>
    <property type="match status" value="1"/>
</dbReference>